<dbReference type="KEGG" id="rci:LRC565"/>
<dbReference type="NCBIfam" id="NF038196">
    <property type="entry name" value="ferrodoxin_EFR1"/>
    <property type="match status" value="1"/>
</dbReference>
<gene>
    <name evidence="2" type="ORF">LRC565</name>
</gene>
<feature type="domain" description="4Fe-4S ferredoxin-type" evidence="1">
    <location>
        <begin position="99"/>
        <end position="126"/>
    </location>
</feature>
<dbReference type="InterPro" id="IPR017900">
    <property type="entry name" value="4Fe4S_Fe_S_CS"/>
</dbReference>
<name>Q0W7Z7_METAR</name>
<dbReference type="STRING" id="351160.LRC565"/>
<proteinExistence type="predicted"/>
<evidence type="ECO:0000259" key="1">
    <source>
        <dbReference type="PROSITE" id="PS51379"/>
    </source>
</evidence>
<reference evidence="2 3" key="1">
    <citation type="journal article" date="2006" name="Science">
        <title>Genome of rice cluster I archaea -- the key methane producers in the rice rhizosphere.</title>
        <authorList>
            <person name="Erkel C."/>
            <person name="Kube M."/>
            <person name="Reinhardt R."/>
            <person name="Liesack W."/>
        </authorList>
    </citation>
    <scope>NUCLEOTIDE SEQUENCE [LARGE SCALE GENOMIC DNA]</scope>
    <source>
        <strain evidence="3">DSM 22066 / NBRC 105507 / MRE50</strain>
    </source>
</reference>
<organism evidence="2 3">
    <name type="scientific">Methanocella arvoryzae (strain DSM 22066 / NBRC 105507 / MRE50)</name>
    <dbReference type="NCBI Taxonomy" id="351160"/>
    <lineage>
        <taxon>Archaea</taxon>
        <taxon>Methanobacteriati</taxon>
        <taxon>Methanobacteriota</taxon>
        <taxon>Stenosarchaea group</taxon>
        <taxon>Methanomicrobia</taxon>
        <taxon>Methanocellales</taxon>
        <taxon>Methanocellaceae</taxon>
        <taxon>Methanocella</taxon>
    </lineage>
</organism>
<dbReference type="InterPro" id="IPR047964">
    <property type="entry name" value="EFR1-like"/>
</dbReference>
<accession>Q0W7Z7</accession>
<keyword evidence="3" id="KW-1185">Reference proteome</keyword>
<protein>
    <submittedName>
        <fullName evidence="2">2(4Fe-4S) ferredoxin-domain protein</fullName>
    </submittedName>
</protein>
<dbReference type="RefSeq" id="WP_012036998.1">
    <property type="nucleotide sequence ID" value="NC_009464.1"/>
</dbReference>
<dbReference type="PROSITE" id="PS51379">
    <property type="entry name" value="4FE4S_FER_2"/>
    <property type="match status" value="2"/>
</dbReference>
<feature type="domain" description="4Fe-4S ferredoxin-type" evidence="1">
    <location>
        <begin position="69"/>
        <end position="98"/>
    </location>
</feature>
<dbReference type="GO" id="GO:0016491">
    <property type="term" value="F:oxidoreductase activity"/>
    <property type="evidence" value="ECO:0007669"/>
    <property type="project" value="UniProtKB-ARBA"/>
</dbReference>
<dbReference type="eggNOG" id="arCOG02449">
    <property type="taxonomic scope" value="Archaea"/>
</dbReference>
<evidence type="ECO:0000313" key="3">
    <source>
        <dbReference type="Proteomes" id="UP000000663"/>
    </source>
</evidence>
<dbReference type="Gene3D" id="3.30.70.20">
    <property type="match status" value="1"/>
</dbReference>
<dbReference type="EMBL" id="AM114193">
    <property type="protein sequence ID" value="CAJ35496.1"/>
    <property type="molecule type" value="Genomic_DNA"/>
</dbReference>
<dbReference type="PROSITE" id="PS00198">
    <property type="entry name" value="4FE4S_FER_1"/>
    <property type="match status" value="1"/>
</dbReference>
<dbReference type="SUPFAM" id="SSF54862">
    <property type="entry name" value="4Fe-4S ferredoxins"/>
    <property type="match status" value="1"/>
</dbReference>
<dbReference type="Pfam" id="PF00037">
    <property type="entry name" value="Fer4"/>
    <property type="match status" value="1"/>
</dbReference>
<dbReference type="OrthoDB" id="2837at2157"/>
<dbReference type="InterPro" id="IPR017896">
    <property type="entry name" value="4Fe4S_Fe-S-bd"/>
</dbReference>
<dbReference type="Proteomes" id="UP000000663">
    <property type="component" value="Chromosome"/>
</dbReference>
<dbReference type="PATRIC" id="fig|351160.9.peg.2741"/>
<evidence type="ECO:0000313" key="2">
    <source>
        <dbReference type="EMBL" id="CAJ35496.1"/>
    </source>
</evidence>
<dbReference type="GeneID" id="5145394"/>
<sequence>MPDNAYIGINLVTPVEKREGVLKAADRELAKIVEALMKKEQVVSKENALKWRALGSLSSTFAAIIYRLPRRYHTTDKCNACGTCVKVCPVNNVTLTDRKVTWGPNCIHCLACFHWCPARAVEIGGKSADIARYHHPAISVKDIMIK</sequence>
<dbReference type="AlphaFoldDB" id="Q0W7Z7"/>